<evidence type="ECO:0000259" key="4">
    <source>
        <dbReference type="PROSITE" id="PS50949"/>
    </source>
</evidence>
<dbReference type="CDD" id="cd07377">
    <property type="entry name" value="WHTH_GntR"/>
    <property type="match status" value="1"/>
</dbReference>
<dbReference type="PRINTS" id="PR00035">
    <property type="entry name" value="HTHGNTR"/>
</dbReference>
<dbReference type="Gene3D" id="1.20.120.530">
    <property type="entry name" value="GntR ligand-binding domain-like"/>
    <property type="match status" value="1"/>
</dbReference>
<dbReference type="InterPro" id="IPR008920">
    <property type="entry name" value="TF_FadR/GntR_C"/>
</dbReference>
<dbReference type="SUPFAM" id="SSF46785">
    <property type="entry name" value="Winged helix' DNA-binding domain"/>
    <property type="match status" value="1"/>
</dbReference>
<proteinExistence type="predicted"/>
<dbReference type="PROSITE" id="PS50949">
    <property type="entry name" value="HTH_GNTR"/>
    <property type="match status" value="1"/>
</dbReference>
<keyword evidence="2" id="KW-0238">DNA-binding</keyword>
<dbReference type="SUPFAM" id="SSF48008">
    <property type="entry name" value="GntR ligand-binding domain-like"/>
    <property type="match status" value="1"/>
</dbReference>
<dbReference type="EMBL" id="CP132938">
    <property type="protein sequence ID" value="XCB22079.1"/>
    <property type="molecule type" value="Genomic_DNA"/>
</dbReference>
<dbReference type="Pfam" id="PF07729">
    <property type="entry name" value="FCD"/>
    <property type="match status" value="1"/>
</dbReference>
<dbReference type="InterPro" id="IPR011711">
    <property type="entry name" value="GntR_C"/>
</dbReference>
<dbReference type="PANTHER" id="PTHR43537">
    <property type="entry name" value="TRANSCRIPTIONAL REGULATOR, GNTR FAMILY"/>
    <property type="match status" value="1"/>
</dbReference>
<accession>A0AAU7YZH1</accession>
<gene>
    <name evidence="5" type="ORF">RBB81_21265</name>
</gene>
<dbReference type="Gene3D" id="1.10.10.10">
    <property type="entry name" value="Winged helix-like DNA-binding domain superfamily/Winged helix DNA-binding domain"/>
    <property type="match status" value="1"/>
</dbReference>
<protein>
    <submittedName>
        <fullName evidence="5">FadR/GntR family transcriptional regulator</fullName>
    </submittedName>
</protein>
<dbReference type="SMART" id="SM00895">
    <property type="entry name" value="FCD"/>
    <property type="match status" value="1"/>
</dbReference>
<dbReference type="InterPro" id="IPR000524">
    <property type="entry name" value="Tscrpt_reg_HTH_GntR"/>
</dbReference>
<evidence type="ECO:0000313" key="5">
    <source>
        <dbReference type="EMBL" id="XCB22079.1"/>
    </source>
</evidence>
<dbReference type="RefSeq" id="WP_353072075.1">
    <property type="nucleotide sequence ID" value="NZ_CP132938.1"/>
</dbReference>
<dbReference type="PANTHER" id="PTHR43537:SF5">
    <property type="entry name" value="UXU OPERON TRANSCRIPTIONAL REGULATOR"/>
    <property type="match status" value="1"/>
</dbReference>
<evidence type="ECO:0000256" key="2">
    <source>
        <dbReference type="ARBA" id="ARBA00023125"/>
    </source>
</evidence>
<dbReference type="Pfam" id="PF00392">
    <property type="entry name" value="GntR"/>
    <property type="match status" value="1"/>
</dbReference>
<dbReference type="AlphaFoldDB" id="A0AAU7YZH1"/>
<organism evidence="5">
    <name type="scientific">Tunturiibacter gelidiferens</name>
    <dbReference type="NCBI Taxonomy" id="3069689"/>
    <lineage>
        <taxon>Bacteria</taxon>
        <taxon>Pseudomonadati</taxon>
        <taxon>Acidobacteriota</taxon>
        <taxon>Terriglobia</taxon>
        <taxon>Terriglobales</taxon>
        <taxon>Acidobacteriaceae</taxon>
        <taxon>Tunturiibacter</taxon>
    </lineage>
</organism>
<dbReference type="GO" id="GO:0003700">
    <property type="term" value="F:DNA-binding transcription factor activity"/>
    <property type="evidence" value="ECO:0007669"/>
    <property type="project" value="InterPro"/>
</dbReference>
<reference evidence="5" key="2">
    <citation type="journal article" date="2024" name="Environ. Microbiol.">
        <title>Genome analysis and description of Tunturibacter gen. nov. expands the diversity of Terriglobia in tundra soils.</title>
        <authorList>
            <person name="Messyasz A."/>
            <person name="Mannisto M.K."/>
            <person name="Kerkhof L.J."/>
            <person name="Haggblom M.M."/>
        </authorList>
    </citation>
    <scope>NUCLEOTIDE SEQUENCE</scope>
    <source>
        <strain evidence="5">M8UP39</strain>
    </source>
</reference>
<dbReference type="GO" id="GO:0003677">
    <property type="term" value="F:DNA binding"/>
    <property type="evidence" value="ECO:0007669"/>
    <property type="project" value="UniProtKB-KW"/>
</dbReference>
<feature type="domain" description="HTH gntR-type" evidence="4">
    <location>
        <begin position="18"/>
        <end position="88"/>
    </location>
</feature>
<evidence type="ECO:0000256" key="3">
    <source>
        <dbReference type="ARBA" id="ARBA00023163"/>
    </source>
</evidence>
<evidence type="ECO:0000256" key="1">
    <source>
        <dbReference type="ARBA" id="ARBA00023015"/>
    </source>
</evidence>
<name>A0AAU7YZH1_9BACT</name>
<reference evidence="5" key="1">
    <citation type="submission" date="2023-08" db="EMBL/GenBank/DDBJ databases">
        <authorList>
            <person name="Messyasz A."/>
            <person name="Mannisto M.K."/>
            <person name="Kerkhof L.J."/>
            <person name="Haggblom M."/>
        </authorList>
    </citation>
    <scope>NUCLEOTIDE SEQUENCE</scope>
    <source>
        <strain evidence="5">M8UP39</strain>
    </source>
</reference>
<dbReference type="KEGG" id="tgi:RBB81_21265"/>
<sequence>MAVRGPVEPFKIVGLNRGRVHEPVAEQIRQAIFNGLIATGHKLPPEREMAEHFQTSRVTLREALRALEKEGLITVKRGAGGGAFVADFDQALRALTESLNTVVKLGSAKSAHLTEMRSILEPEITRLATLRATKEDVAVIEAVVDAQEQELKAGELSRKLDMDFHRFVAEAAHNPVLNIVVNAVNESIKDSILRSKRSEEMRRRVVSYHRSIFEAIRAGDSDLARKIMSEHVVDVQCHLEASDGA</sequence>
<keyword evidence="1" id="KW-0805">Transcription regulation</keyword>
<keyword evidence="3" id="KW-0804">Transcription</keyword>
<dbReference type="InterPro" id="IPR036388">
    <property type="entry name" value="WH-like_DNA-bd_sf"/>
</dbReference>
<dbReference type="SMART" id="SM00345">
    <property type="entry name" value="HTH_GNTR"/>
    <property type="match status" value="1"/>
</dbReference>
<dbReference type="InterPro" id="IPR036390">
    <property type="entry name" value="WH_DNA-bd_sf"/>
</dbReference>